<gene>
    <name evidence="2" type="ORF">DFR49_0347</name>
</gene>
<dbReference type="OrthoDB" id="7450159at2"/>
<dbReference type="EMBL" id="QXDC01000002">
    <property type="protein sequence ID" value="RIA45820.1"/>
    <property type="molecule type" value="Genomic_DNA"/>
</dbReference>
<dbReference type="Proteomes" id="UP000266568">
    <property type="component" value="Unassembled WGS sequence"/>
</dbReference>
<sequence length="289" mass="32506">MPFQPFGYKFEILSPASRGALKSKIRARKKRWFHPKTGARGWILGPFICLWFSAFDRYGPMLVGTLVDDGLACRIKGRAGSDLNGVAMFVAMLLLLIWLIYMSTSEGDPATGRLVLMVAIFVLLLLSPLILWLAHSDRKDAEPLIRFLRDVAGERAAPLRARPAQMPLLENLALRVSGELAPLPLNTDAIYDALLETGTNEFIVLERSAEKYLQTASRGGKFTIEMRDGDYLHHYQARRADRTQTKRRKLNFDFSFEETLDVVLAYATGNEMPNLIAWEKMDMPAPTAA</sequence>
<evidence type="ECO:0000313" key="3">
    <source>
        <dbReference type="Proteomes" id="UP000266568"/>
    </source>
</evidence>
<keyword evidence="3" id="KW-1185">Reference proteome</keyword>
<organism evidence="2 3">
    <name type="scientific">Hephaestia caeni</name>
    <dbReference type="NCBI Taxonomy" id="645617"/>
    <lineage>
        <taxon>Bacteria</taxon>
        <taxon>Pseudomonadati</taxon>
        <taxon>Pseudomonadota</taxon>
        <taxon>Alphaproteobacteria</taxon>
        <taxon>Sphingomonadales</taxon>
        <taxon>Sphingomonadaceae</taxon>
        <taxon>Hephaestia</taxon>
    </lineage>
</organism>
<proteinExistence type="predicted"/>
<feature type="transmembrane region" description="Helical" evidence="1">
    <location>
        <begin position="114"/>
        <end position="134"/>
    </location>
</feature>
<accession>A0A397P8E3</accession>
<name>A0A397P8E3_9SPHN</name>
<evidence type="ECO:0000256" key="1">
    <source>
        <dbReference type="SAM" id="Phobius"/>
    </source>
</evidence>
<dbReference type="RefSeq" id="WP_119034310.1">
    <property type="nucleotide sequence ID" value="NZ_QXDC01000002.1"/>
</dbReference>
<comment type="caution">
    <text evidence="2">The sequence shown here is derived from an EMBL/GenBank/DDBJ whole genome shotgun (WGS) entry which is preliminary data.</text>
</comment>
<evidence type="ECO:0000313" key="2">
    <source>
        <dbReference type="EMBL" id="RIA45820.1"/>
    </source>
</evidence>
<dbReference type="AlphaFoldDB" id="A0A397P8E3"/>
<keyword evidence="1" id="KW-0812">Transmembrane</keyword>
<feature type="transmembrane region" description="Helical" evidence="1">
    <location>
        <begin position="83"/>
        <end position="102"/>
    </location>
</feature>
<protein>
    <submittedName>
        <fullName evidence="2">Uncharacterized protein</fullName>
    </submittedName>
</protein>
<reference evidence="2 3" key="1">
    <citation type="submission" date="2018-08" db="EMBL/GenBank/DDBJ databases">
        <title>Genomic Encyclopedia of Type Strains, Phase IV (KMG-IV): sequencing the most valuable type-strain genomes for metagenomic binning, comparative biology and taxonomic classification.</title>
        <authorList>
            <person name="Goeker M."/>
        </authorList>
    </citation>
    <scope>NUCLEOTIDE SEQUENCE [LARGE SCALE GENOMIC DNA]</scope>
    <source>
        <strain evidence="2 3">DSM 25527</strain>
    </source>
</reference>
<keyword evidence="1" id="KW-0472">Membrane</keyword>
<keyword evidence="1" id="KW-1133">Transmembrane helix</keyword>